<protein>
    <recommendedName>
        <fullName evidence="3">DUF4048 domain-containing protein</fullName>
    </recommendedName>
</protein>
<dbReference type="EMBL" id="CAWUON010000002">
    <property type="protein sequence ID" value="CAK7263222.1"/>
    <property type="molecule type" value="Genomic_DNA"/>
</dbReference>
<reference evidence="4 5" key="1">
    <citation type="submission" date="2024-01" db="EMBL/GenBank/DDBJ databases">
        <authorList>
            <person name="Allen C."/>
            <person name="Tagirdzhanova G."/>
        </authorList>
    </citation>
    <scope>NUCLEOTIDE SEQUENCE [LARGE SCALE GENOMIC DNA]</scope>
    <source>
        <strain evidence="4 5">CBS 119000</strain>
    </source>
</reference>
<dbReference type="Pfam" id="PF13257">
    <property type="entry name" value="DUF4048"/>
    <property type="match status" value="1"/>
</dbReference>
<feature type="compositionally biased region" description="Polar residues" evidence="2">
    <location>
        <begin position="7"/>
        <end position="34"/>
    </location>
</feature>
<feature type="compositionally biased region" description="Low complexity" evidence="2">
    <location>
        <begin position="414"/>
        <end position="434"/>
    </location>
</feature>
<feature type="compositionally biased region" description="Polar residues" evidence="2">
    <location>
        <begin position="464"/>
        <end position="483"/>
    </location>
</feature>
<dbReference type="InterPro" id="IPR025122">
    <property type="entry name" value="DUF4048"/>
</dbReference>
<feature type="domain" description="DUF4048" evidence="3">
    <location>
        <begin position="265"/>
        <end position="430"/>
    </location>
</feature>
<feature type="coiled-coil region" evidence="1">
    <location>
        <begin position="163"/>
        <end position="197"/>
    </location>
</feature>
<organism evidence="4 5">
    <name type="scientific">Sporothrix epigloea</name>
    <dbReference type="NCBI Taxonomy" id="1892477"/>
    <lineage>
        <taxon>Eukaryota</taxon>
        <taxon>Fungi</taxon>
        <taxon>Dikarya</taxon>
        <taxon>Ascomycota</taxon>
        <taxon>Pezizomycotina</taxon>
        <taxon>Sordariomycetes</taxon>
        <taxon>Sordariomycetidae</taxon>
        <taxon>Ophiostomatales</taxon>
        <taxon>Ophiostomataceae</taxon>
        <taxon>Sporothrix</taxon>
    </lineage>
</organism>
<feature type="region of interest" description="Disordered" evidence="2">
    <location>
        <begin position="1"/>
        <end position="117"/>
    </location>
</feature>
<keyword evidence="1" id="KW-0175">Coiled coil</keyword>
<name>A0ABP0D7X7_9PEZI</name>
<evidence type="ECO:0000313" key="4">
    <source>
        <dbReference type="EMBL" id="CAK7263222.1"/>
    </source>
</evidence>
<feature type="compositionally biased region" description="Low complexity" evidence="2">
    <location>
        <begin position="372"/>
        <end position="385"/>
    </location>
</feature>
<evidence type="ECO:0000259" key="3">
    <source>
        <dbReference type="Pfam" id="PF13257"/>
    </source>
</evidence>
<evidence type="ECO:0000256" key="2">
    <source>
        <dbReference type="SAM" id="MobiDB-lite"/>
    </source>
</evidence>
<feature type="compositionally biased region" description="Polar residues" evidence="2">
    <location>
        <begin position="105"/>
        <end position="116"/>
    </location>
</feature>
<sequence>MEASNFEARSSQASNDNSRVNAQDKTSTSASNSEDVGPRQSIESSSSSTDSMSSEASSSASESAPPAHSILATPPGSVIQDANAGASVWGRSHFGEDIASRPSRSESTASRTNRLSMTLPIALSTSASSRPTPASSSVSSFAATPNDLASDVEYEPVDLITAIAARERRVLELREELEHTEQDLKNLKSQFAFYEKEKVYADLKNTDRTRIVASRPAAISSDGSFLQNSRLDRKKALSFGQHGYQQGTNPSTPTQSRRRVLYGKHARTLSLLSPSKSMSDGFVVNGAQTADAEEGESSSLPTGMDPSFLQNTGRYAPAAANQISKRASWAPQSVQQVASAGLKQVAGDFTATLRTFMEDLRQATVGEELGGSSSSIRAADPSSRATEGAQSSPTPAQRTSSTADTSSGDVTDLNGKAGNASISGSNSSSKLNSLKNGSKLAYSKDAKRFSWTPLTVDAYDDNDWSSWDSPAANSPRWSGSTANGDMIVTSIPEQAAENTTPQYVRIP</sequence>
<evidence type="ECO:0000256" key="1">
    <source>
        <dbReference type="SAM" id="Coils"/>
    </source>
</evidence>
<comment type="caution">
    <text evidence="4">The sequence shown here is derived from an EMBL/GenBank/DDBJ whole genome shotgun (WGS) entry which is preliminary data.</text>
</comment>
<proteinExistence type="predicted"/>
<evidence type="ECO:0000313" key="5">
    <source>
        <dbReference type="Proteomes" id="UP001642502"/>
    </source>
</evidence>
<keyword evidence="5" id="KW-1185">Reference proteome</keyword>
<feature type="region of interest" description="Disordered" evidence="2">
    <location>
        <begin position="462"/>
        <end position="484"/>
    </location>
</feature>
<feature type="compositionally biased region" description="Low complexity" evidence="2">
    <location>
        <begin position="41"/>
        <end position="64"/>
    </location>
</feature>
<feature type="compositionally biased region" description="Polar residues" evidence="2">
    <location>
        <begin position="388"/>
        <end position="409"/>
    </location>
</feature>
<accession>A0ABP0D7X7</accession>
<dbReference type="Proteomes" id="UP001642502">
    <property type="component" value="Unassembled WGS sequence"/>
</dbReference>
<gene>
    <name evidence="4" type="ORF">SEPCBS119000_000387</name>
</gene>
<feature type="region of interest" description="Disordered" evidence="2">
    <location>
        <begin position="366"/>
        <end position="434"/>
    </location>
</feature>